<proteinExistence type="predicted"/>
<evidence type="ECO:0000313" key="2">
    <source>
        <dbReference type="Proteomes" id="UP000319148"/>
    </source>
</evidence>
<sequence>MNGDNPSVSPGAGFLKRNVRLCRTATLTKKTNDCFIVEGQIIFVYHLSKAVQLMDISKGDFFSSLGYMKRIAGSAIWELCGIRWYRGMSGSQLPA</sequence>
<dbReference type="Proteomes" id="UP000319148">
    <property type="component" value="Unassembled WGS sequence"/>
</dbReference>
<evidence type="ECO:0000313" key="1">
    <source>
        <dbReference type="EMBL" id="TPD61552.1"/>
    </source>
</evidence>
<gene>
    <name evidence="1" type="ORF">FIV46_04910</name>
</gene>
<dbReference type="EMBL" id="VFIY01000005">
    <property type="protein sequence ID" value="TPD61552.1"/>
    <property type="molecule type" value="Genomic_DNA"/>
</dbReference>
<dbReference type="AlphaFoldDB" id="A0A501PN64"/>
<keyword evidence="2" id="KW-1185">Reference proteome</keyword>
<name>A0A501PN64_9PROT</name>
<comment type="caution">
    <text evidence="1">The sequence shown here is derived from an EMBL/GenBank/DDBJ whole genome shotgun (WGS) entry which is preliminary data.</text>
</comment>
<dbReference type="RefSeq" id="WP_139938988.1">
    <property type="nucleotide sequence ID" value="NZ_JBHSYP010000003.1"/>
</dbReference>
<protein>
    <submittedName>
        <fullName evidence="1">Uncharacterized protein</fullName>
    </submittedName>
</protein>
<reference evidence="2" key="1">
    <citation type="submission" date="2019-06" db="EMBL/GenBank/DDBJ databases">
        <title>The complete genome of Emcibacter congregatus ZYLT.</title>
        <authorList>
            <person name="Zhao Z."/>
        </authorList>
    </citation>
    <scope>NUCLEOTIDE SEQUENCE [LARGE SCALE GENOMIC DNA]</scope>
    <source>
        <strain evidence="2">MCCC 1A06723</strain>
    </source>
</reference>
<organism evidence="1 2">
    <name type="scientific">Emcibacter nanhaiensis</name>
    <dbReference type="NCBI Taxonomy" id="1505037"/>
    <lineage>
        <taxon>Bacteria</taxon>
        <taxon>Pseudomonadati</taxon>
        <taxon>Pseudomonadota</taxon>
        <taxon>Alphaproteobacteria</taxon>
        <taxon>Emcibacterales</taxon>
        <taxon>Emcibacteraceae</taxon>
        <taxon>Emcibacter</taxon>
    </lineage>
</organism>
<accession>A0A501PN64</accession>